<dbReference type="EMBL" id="CAIIXF020000008">
    <property type="protein sequence ID" value="CAH1792774.1"/>
    <property type="molecule type" value="Genomic_DNA"/>
</dbReference>
<feature type="region of interest" description="Disordered" evidence="1">
    <location>
        <begin position="246"/>
        <end position="316"/>
    </location>
</feature>
<feature type="compositionally biased region" description="Low complexity" evidence="1">
    <location>
        <begin position="265"/>
        <end position="283"/>
    </location>
</feature>
<dbReference type="Pfam" id="PF10545">
    <property type="entry name" value="MADF_DNA_bdg"/>
    <property type="match status" value="1"/>
</dbReference>
<keyword evidence="4" id="KW-1185">Reference proteome</keyword>
<reference evidence="3" key="1">
    <citation type="submission" date="2022-03" db="EMBL/GenBank/DDBJ databases">
        <authorList>
            <person name="Martin C."/>
        </authorList>
    </citation>
    <scope>NUCLEOTIDE SEQUENCE</scope>
</reference>
<feature type="compositionally biased region" description="Pro residues" evidence="1">
    <location>
        <begin position="298"/>
        <end position="311"/>
    </location>
</feature>
<evidence type="ECO:0000313" key="4">
    <source>
        <dbReference type="Proteomes" id="UP000749559"/>
    </source>
</evidence>
<feature type="region of interest" description="Disordered" evidence="1">
    <location>
        <begin position="1"/>
        <end position="92"/>
    </location>
</feature>
<feature type="region of interest" description="Disordered" evidence="1">
    <location>
        <begin position="133"/>
        <end position="179"/>
    </location>
</feature>
<proteinExistence type="predicted"/>
<feature type="domain" description="MADF" evidence="2">
    <location>
        <begin position="99"/>
        <end position="140"/>
    </location>
</feature>
<evidence type="ECO:0000259" key="2">
    <source>
        <dbReference type="Pfam" id="PF10545"/>
    </source>
</evidence>
<feature type="region of interest" description="Disordered" evidence="1">
    <location>
        <begin position="428"/>
        <end position="457"/>
    </location>
</feature>
<dbReference type="InterPro" id="IPR006578">
    <property type="entry name" value="MADF-dom"/>
</dbReference>
<organism evidence="3 4">
    <name type="scientific">Owenia fusiformis</name>
    <name type="common">Polychaete worm</name>
    <dbReference type="NCBI Taxonomy" id="6347"/>
    <lineage>
        <taxon>Eukaryota</taxon>
        <taxon>Metazoa</taxon>
        <taxon>Spiralia</taxon>
        <taxon>Lophotrochozoa</taxon>
        <taxon>Annelida</taxon>
        <taxon>Polychaeta</taxon>
        <taxon>Sedentaria</taxon>
        <taxon>Canalipalpata</taxon>
        <taxon>Sabellida</taxon>
        <taxon>Oweniida</taxon>
        <taxon>Oweniidae</taxon>
        <taxon>Owenia</taxon>
    </lineage>
</organism>
<comment type="caution">
    <text evidence="3">The sequence shown here is derived from an EMBL/GenBank/DDBJ whole genome shotgun (WGS) entry which is preliminary data.</text>
</comment>
<feature type="compositionally biased region" description="Basic and acidic residues" evidence="1">
    <location>
        <begin position="148"/>
        <end position="163"/>
    </location>
</feature>
<gene>
    <name evidence="3" type="ORF">OFUS_LOCUS17705</name>
</gene>
<evidence type="ECO:0000313" key="3">
    <source>
        <dbReference type="EMBL" id="CAH1792774.1"/>
    </source>
</evidence>
<feature type="compositionally biased region" description="Basic and acidic residues" evidence="1">
    <location>
        <begin position="81"/>
        <end position="92"/>
    </location>
</feature>
<accession>A0A8S4PI27</accession>
<protein>
    <recommendedName>
        <fullName evidence="2">MADF domain-containing protein</fullName>
    </recommendedName>
</protein>
<evidence type="ECO:0000256" key="1">
    <source>
        <dbReference type="SAM" id="MobiDB-lite"/>
    </source>
</evidence>
<sequence length="457" mass="50765">MAKLKRKPTAGEQNKPDKEDTQPSSVEPNKAEEEVTIDNSPPGAGDIECGAKGENREQHSDCAEYTSPAANMNKVKRKNTKRQDHKIEMKKDPKIEKELVEFYKMNPSLWDIRLEDHHNRDNKKKLLEDISKSTGVSAEDSPAVDLNAAEREAVRQGKDDDLKRKSKGKKHSEDEDKEITMLQNTAKESISVLESLKESVNKVAVKREEPSDVATLYGRYLTQEMRQMSKRRFKSFRREVEASLAKYNSSTDSEDDAIKPLAKKTSSSTSSTVTPSSSGPTNSFYASGMHQSHGDGWKPPPSRWIPNPPQTASPWHSQDDRYMQQYFQQQRKQLTPQMHPTLQSPNRRSLINVSYGQSTQGQDDLSRGSLRPPQAIPIASPLTQALLSSGMDILLQEKPTQEHVNIPAMPSNLPVLGEEGLSMDVSLVGSTRPTSAPVLPSASDAFSTSAPRSKSSA</sequence>
<dbReference type="AlphaFoldDB" id="A0A8S4PI27"/>
<dbReference type="Proteomes" id="UP000749559">
    <property type="component" value="Unassembled WGS sequence"/>
</dbReference>
<feature type="compositionally biased region" description="Basic and acidic residues" evidence="1">
    <location>
        <begin position="49"/>
        <end position="62"/>
    </location>
</feature>
<name>A0A8S4PI27_OWEFU</name>
<feature type="compositionally biased region" description="Polar residues" evidence="1">
    <location>
        <begin position="444"/>
        <end position="457"/>
    </location>
</feature>